<dbReference type="GO" id="GO:0071586">
    <property type="term" value="P:CAAX-box protein processing"/>
    <property type="evidence" value="ECO:0007669"/>
    <property type="project" value="InterPro"/>
</dbReference>
<evidence type="ECO:0000256" key="5">
    <source>
        <dbReference type="ARBA" id="ARBA00022801"/>
    </source>
</evidence>
<keyword evidence="18" id="KW-1185">Reference proteome</keyword>
<feature type="transmembrane region" description="Helical" evidence="14">
    <location>
        <begin position="6"/>
        <end position="24"/>
    </location>
</feature>
<dbReference type="Gene3D" id="3.30.2010.10">
    <property type="entry name" value="Metalloproteases ('zincins'), catalytic domain"/>
    <property type="match status" value="1"/>
</dbReference>
<dbReference type="InterPro" id="IPR001915">
    <property type="entry name" value="Peptidase_M48"/>
</dbReference>
<evidence type="ECO:0000256" key="13">
    <source>
        <dbReference type="RuleBase" id="RU003983"/>
    </source>
</evidence>
<reference evidence="17 18" key="2">
    <citation type="journal article" date="2016" name="Int. J. Syst. Evol. Microbiol.">
        <title>Lutibacter profundi sp. nov., isolated from a deep-sea hydrothermal system on the Arctic Mid-Ocean Ridge and emended description of the genus Lutibacter.</title>
        <authorList>
            <person name="Le Moine Bauer S."/>
            <person name="Roalkvam I."/>
            <person name="Steen I.H."/>
            <person name="Dahle H."/>
        </authorList>
    </citation>
    <scope>NUCLEOTIDE SEQUENCE [LARGE SCALE GENOMIC DNA]</scope>
    <source>
        <strain evidence="17 18">LP1</strain>
    </source>
</reference>
<comment type="cofactor">
    <cofactor evidence="12 13">
        <name>Zn(2+)</name>
        <dbReference type="ChEBI" id="CHEBI:29105"/>
    </cofactor>
    <text evidence="12 13">Binds 1 zinc ion per subunit.</text>
</comment>
<proteinExistence type="inferred from homology"/>
<reference evidence="18" key="1">
    <citation type="submission" date="2015-12" db="EMBL/GenBank/DDBJ databases">
        <title>Complete genome sequence of Lutibacter profundus strain LP1.</title>
        <authorList>
            <person name="Wissuwa J."/>
            <person name="Le Moine Bauer S."/>
            <person name="Stokke R."/>
            <person name="Dahle H."/>
            <person name="Steen I.H."/>
        </authorList>
    </citation>
    <scope>NUCLEOTIDE SEQUENCE [LARGE SCALE GENOMIC DNA]</scope>
    <source>
        <strain evidence="18">LP1</strain>
    </source>
</reference>
<dbReference type="PANTHER" id="PTHR10120">
    <property type="entry name" value="CAAX PRENYL PROTEASE 1"/>
    <property type="match status" value="1"/>
</dbReference>
<keyword evidence="7 12" id="KW-0862">Zinc</keyword>
<evidence type="ECO:0000256" key="1">
    <source>
        <dbReference type="ARBA" id="ARBA00004477"/>
    </source>
</evidence>
<dbReference type="Pfam" id="PF16491">
    <property type="entry name" value="Peptidase_M48_N"/>
    <property type="match status" value="1"/>
</dbReference>
<evidence type="ECO:0000259" key="16">
    <source>
        <dbReference type="Pfam" id="PF16491"/>
    </source>
</evidence>
<sequence length="410" mass="47316">MNPQILFYILIAIILIKFLFDTYINAQNSKHFNDPIPEELKGIYNEREYLKSQKYKKENYQFSLISSLFSVLTTLLFFFLDGFKFVDELARSVSNNTIVITLVFFGIIFFASDILAIPFSYYKTFVIEDKFGFNKTSIKTFVFDKFKGWFMLLIIGGGLISLITWFYELTTTNFWIYTWGVITIFTIFINLFYSKLVVPIFNKQKPLEEGELKNAIENFAKKIGFKLDNIFVIDGSKRSTKANAYFSGFGSQKRITLFDTLINDLDTNEIVAVLAHEVGHYKRKHIIYNLILSISITGLTLYILSLLVGNLTLSQALNVQTPSFHIGLIAFVILYSPISEIANLLMNALSRKFEYQADNYAKENFNPEYLISSLKKISKNSLSNLTPSNLYVKIHYSHPTLLQRILNLKK</sequence>
<evidence type="ECO:0000256" key="6">
    <source>
        <dbReference type="ARBA" id="ARBA00022824"/>
    </source>
</evidence>
<evidence type="ECO:0000256" key="14">
    <source>
        <dbReference type="SAM" id="Phobius"/>
    </source>
</evidence>
<dbReference type="PATRIC" id="fig|1622118.3.peg.320"/>
<comment type="similarity">
    <text evidence="13">Belongs to the peptidase M48 family.</text>
</comment>
<dbReference type="AlphaFoldDB" id="A0A0X8G4P6"/>
<feature type="transmembrane region" description="Helical" evidence="14">
    <location>
        <begin position="60"/>
        <end position="80"/>
    </location>
</feature>
<evidence type="ECO:0000256" key="2">
    <source>
        <dbReference type="ARBA" id="ARBA00022670"/>
    </source>
</evidence>
<dbReference type="Proteomes" id="UP000059672">
    <property type="component" value="Chromosome"/>
</dbReference>
<evidence type="ECO:0000256" key="10">
    <source>
        <dbReference type="ARBA" id="ARBA00023136"/>
    </source>
</evidence>
<protein>
    <submittedName>
        <fullName evidence="17">Peptidase M48</fullName>
    </submittedName>
</protein>
<comment type="subcellular location">
    <subcellularLocation>
        <location evidence="1">Endoplasmic reticulum membrane</location>
        <topology evidence="1">Multi-pass membrane protein</topology>
    </subcellularLocation>
</comment>
<keyword evidence="5 13" id="KW-0378">Hydrolase</keyword>
<gene>
    <name evidence="17" type="ORF">Lupro_01565</name>
</gene>
<dbReference type="InterPro" id="IPR032456">
    <property type="entry name" value="Peptidase_M48_N"/>
</dbReference>
<dbReference type="Pfam" id="PF01435">
    <property type="entry name" value="Peptidase_M48"/>
    <property type="match status" value="1"/>
</dbReference>
<dbReference type="GO" id="GO:0046872">
    <property type="term" value="F:metal ion binding"/>
    <property type="evidence" value="ECO:0007669"/>
    <property type="project" value="UniProtKB-KW"/>
</dbReference>
<keyword evidence="10 14" id="KW-0472">Membrane</keyword>
<keyword evidence="2 13" id="KW-0645">Protease</keyword>
<feature type="transmembrane region" description="Helical" evidence="14">
    <location>
        <begin position="174"/>
        <end position="193"/>
    </location>
</feature>
<feature type="binding site" evidence="12">
    <location>
        <position position="276"/>
    </location>
    <ligand>
        <name>Zn(2+)</name>
        <dbReference type="ChEBI" id="CHEBI:29105"/>
        <note>catalytic</note>
    </ligand>
</feature>
<dbReference type="InterPro" id="IPR027057">
    <property type="entry name" value="CAXX_Prtase_1"/>
</dbReference>
<feature type="binding site" evidence="12">
    <location>
        <position position="354"/>
    </location>
    <ligand>
        <name>Zn(2+)</name>
        <dbReference type="ChEBI" id="CHEBI:29105"/>
        <note>catalytic</note>
    </ligand>
</feature>
<dbReference type="STRING" id="1622118.Lupro_01565"/>
<dbReference type="CDD" id="cd07343">
    <property type="entry name" value="M48A_Zmpste24p_like"/>
    <property type="match status" value="1"/>
</dbReference>
<accession>A0A0X8G4P6</accession>
<keyword evidence="3 14" id="KW-0812">Transmembrane</keyword>
<feature type="transmembrane region" description="Helical" evidence="14">
    <location>
        <begin position="100"/>
        <end position="122"/>
    </location>
</feature>
<evidence type="ECO:0000256" key="4">
    <source>
        <dbReference type="ARBA" id="ARBA00022723"/>
    </source>
</evidence>
<evidence type="ECO:0000256" key="3">
    <source>
        <dbReference type="ARBA" id="ARBA00022692"/>
    </source>
</evidence>
<dbReference type="EMBL" id="CP013355">
    <property type="protein sequence ID" value="AMC10021.1"/>
    <property type="molecule type" value="Genomic_DNA"/>
</dbReference>
<evidence type="ECO:0000256" key="8">
    <source>
        <dbReference type="ARBA" id="ARBA00022989"/>
    </source>
</evidence>
<name>A0A0X8G4P6_9FLAO</name>
<dbReference type="OrthoDB" id="9781930at2"/>
<dbReference type="GO" id="GO:0004222">
    <property type="term" value="F:metalloendopeptidase activity"/>
    <property type="evidence" value="ECO:0007669"/>
    <property type="project" value="InterPro"/>
</dbReference>
<feature type="transmembrane region" description="Helical" evidence="14">
    <location>
        <begin position="286"/>
        <end position="304"/>
    </location>
</feature>
<dbReference type="RefSeq" id="WP_068205739.1">
    <property type="nucleotide sequence ID" value="NZ_CP013355.1"/>
</dbReference>
<keyword evidence="4 12" id="KW-0479">Metal-binding</keyword>
<dbReference type="KEGG" id="lut:Lupro_01565"/>
<keyword evidence="8 14" id="KW-1133">Transmembrane helix</keyword>
<evidence type="ECO:0000313" key="17">
    <source>
        <dbReference type="EMBL" id="AMC10021.1"/>
    </source>
</evidence>
<feature type="domain" description="Peptidase M48" evidence="15">
    <location>
        <begin position="206"/>
        <end position="409"/>
    </location>
</feature>
<organism evidence="17 18">
    <name type="scientific">Lutibacter profundi</name>
    <dbReference type="NCBI Taxonomy" id="1622118"/>
    <lineage>
        <taxon>Bacteria</taxon>
        <taxon>Pseudomonadati</taxon>
        <taxon>Bacteroidota</taxon>
        <taxon>Flavobacteriia</taxon>
        <taxon>Flavobacteriales</taxon>
        <taxon>Flavobacteriaceae</taxon>
        <taxon>Lutibacter</taxon>
    </lineage>
</organism>
<feature type="transmembrane region" description="Helical" evidence="14">
    <location>
        <begin position="324"/>
        <end position="346"/>
    </location>
</feature>
<evidence type="ECO:0000256" key="12">
    <source>
        <dbReference type="PIRSR" id="PIRSR627057-2"/>
    </source>
</evidence>
<keyword evidence="6" id="KW-0256">Endoplasmic reticulum</keyword>
<evidence type="ECO:0000256" key="9">
    <source>
        <dbReference type="ARBA" id="ARBA00023049"/>
    </source>
</evidence>
<feature type="active site" description="Proton donor" evidence="11">
    <location>
        <position position="358"/>
    </location>
</feature>
<dbReference type="FunFam" id="3.30.2010.10:FF:000002">
    <property type="entry name" value="CAAX prenyl protease"/>
    <property type="match status" value="1"/>
</dbReference>
<feature type="transmembrane region" description="Helical" evidence="14">
    <location>
        <begin position="149"/>
        <end position="168"/>
    </location>
</feature>
<feature type="domain" description="CAAX prenyl protease 1 N-terminal" evidence="16">
    <location>
        <begin position="27"/>
        <end position="203"/>
    </location>
</feature>
<keyword evidence="9 13" id="KW-0482">Metalloprotease</keyword>
<evidence type="ECO:0000256" key="11">
    <source>
        <dbReference type="PIRSR" id="PIRSR627057-1"/>
    </source>
</evidence>
<evidence type="ECO:0000259" key="15">
    <source>
        <dbReference type="Pfam" id="PF01435"/>
    </source>
</evidence>
<feature type="active site" evidence="11">
    <location>
        <position position="277"/>
    </location>
</feature>
<feature type="binding site" evidence="12">
    <location>
        <position position="280"/>
    </location>
    <ligand>
        <name>Zn(2+)</name>
        <dbReference type="ChEBI" id="CHEBI:29105"/>
        <note>catalytic</note>
    </ligand>
</feature>
<evidence type="ECO:0000256" key="7">
    <source>
        <dbReference type="ARBA" id="ARBA00022833"/>
    </source>
</evidence>
<evidence type="ECO:0000313" key="18">
    <source>
        <dbReference type="Proteomes" id="UP000059672"/>
    </source>
</evidence>